<proteinExistence type="predicted"/>
<dbReference type="SUPFAM" id="SSF103088">
    <property type="entry name" value="OmpA-like"/>
    <property type="match status" value="1"/>
</dbReference>
<dbReference type="PANTHER" id="PTHR30329:SF21">
    <property type="entry name" value="LIPOPROTEIN YIAD-RELATED"/>
    <property type="match status" value="1"/>
</dbReference>
<feature type="domain" description="OmpA-like" evidence="4">
    <location>
        <begin position="79"/>
        <end position="191"/>
    </location>
</feature>
<dbReference type="Gene3D" id="3.30.1330.60">
    <property type="entry name" value="OmpA-like domain"/>
    <property type="match status" value="1"/>
</dbReference>
<keyword evidence="3" id="KW-0998">Cell outer membrane</keyword>
<dbReference type="PANTHER" id="PTHR30329">
    <property type="entry name" value="STATOR ELEMENT OF FLAGELLAR MOTOR COMPLEX"/>
    <property type="match status" value="1"/>
</dbReference>
<evidence type="ECO:0000313" key="5">
    <source>
        <dbReference type="EMBL" id="SFV63648.1"/>
    </source>
</evidence>
<evidence type="ECO:0000256" key="1">
    <source>
        <dbReference type="ARBA" id="ARBA00004442"/>
    </source>
</evidence>
<keyword evidence="5" id="KW-0449">Lipoprotein</keyword>
<dbReference type="CDD" id="cd07185">
    <property type="entry name" value="OmpA_C-like"/>
    <property type="match status" value="1"/>
</dbReference>
<sequence length="191" mass="21954">MQKIIISISLLLLFSCSNNNGTSYVGDDFNGAIERENNKNDDNLTEGVAIIDKGVILDEPNQKTSEIQQQRKRIIKQRISNYKEKLVKQIYFNYDDSSISETSLNEITKHVNFIKKNTDLKLKLLGHTDARGSREYNLALGEDRAIAVNKIFKLYNIGDIKVISFGEEKPVDTNNNEKAWAKNRRVEFVYY</sequence>
<gene>
    <name evidence="5" type="ORF">MNB_SUP05-5-935</name>
</gene>
<dbReference type="AlphaFoldDB" id="A0A1W1CCU7"/>
<organism evidence="5">
    <name type="scientific">hydrothermal vent metagenome</name>
    <dbReference type="NCBI Taxonomy" id="652676"/>
    <lineage>
        <taxon>unclassified sequences</taxon>
        <taxon>metagenomes</taxon>
        <taxon>ecological metagenomes</taxon>
    </lineage>
</organism>
<dbReference type="GO" id="GO:0009279">
    <property type="term" value="C:cell outer membrane"/>
    <property type="evidence" value="ECO:0007669"/>
    <property type="project" value="UniProtKB-SubCell"/>
</dbReference>
<accession>A0A1W1CCU7</accession>
<name>A0A1W1CCU7_9ZZZZ</name>
<dbReference type="Pfam" id="PF00691">
    <property type="entry name" value="OmpA"/>
    <property type="match status" value="1"/>
</dbReference>
<dbReference type="InterPro" id="IPR006664">
    <property type="entry name" value="OMP_bac"/>
</dbReference>
<dbReference type="InterPro" id="IPR006665">
    <property type="entry name" value="OmpA-like"/>
</dbReference>
<protein>
    <submittedName>
        <fullName evidence="5">18K peptidoglycan-associated outer membrane lipoprotein Peptidoglycan-associated lipoprotein Outer membrane protein P6 OmpA/MotB</fullName>
    </submittedName>
</protein>
<dbReference type="InterPro" id="IPR050330">
    <property type="entry name" value="Bact_OuterMem_StrucFunc"/>
</dbReference>
<keyword evidence="2" id="KW-0472">Membrane</keyword>
<dbReference type="PROSITE" id="PS51123">
    <property type="entry name" value="OMPA_2"/>
    <property type="match status" value="1"/>
</dbReference>
<dbReference type="InterPro" id="IPR036737">
    <property type="entry name" value="OmpA-like_sf"/>
</dbReference>
<dbReference type="PRINTS" id="PR01021">
    <property type="entry name" value="OMPADOMAIN"/>
</dbReference>
<comment type="subcellular location">
    <subcellularLocation>
        <location evidence="1">Cell outer membrane</location>
    </subcellularLocation>
</comment>
<dbReference type="EMBL" id="FPHJ01000041">
    <property type="protein sequence ID" value="SFV63648.1"/>
    <property type="molecule type" value="Genomic_DNA"/>
</dbReference>
<dbReference type="PROSITE" id="PS51257">
    <property type="entry name" value="PROKAR_LIPOPROTEIN"/>
    <property type="match status" value="1"/>
</dbReference>
<evidence type="ECO:0000256" key="2">
    <source>
        <dbReference type="ARBA" id="ARBA00023136"/>
    </source>
</evidence>
<reference evidence="5" key="1">
    <citation type="submission" date="2016-10" db="EMBL/GenBank/DDBJ databases">
        <authorList>
            <person name="de Groot N.N."/>
        </authorList>
    </citation>
    <scope>NUCLEOTIDE SEQUENCE</scope>
</reference>
<evidence type="ECO:0000259" key="4">
    <source>
        <dbReference type="PROSITE" id="PS51123"/>
    </source>
</evidence>
<evidence type="ECO:0000256" key="3">
    <source>
        <dbReference type="ARBA" id="ARBA00023237"/>
    </source>
</evidence>